<sequence length="338" mass="38938">MPWGLSKQELFAKALSHSGCGPILRHCPLWNGVLILNYHRVGDGSNSLLDRELWSASIEDFEYQVRRVSLDFDVIRPEELTEAFSRRRGRHVMLTFDDGYIDNYEFAYPILKAYNTPCVFFVTTGFIDHHLVPWWDEIAWMVRTSPRSHLPASEWSMETITFDEPDRQKAVKTLLKRYKTLNGGRTKLFMNYLGEALGTGRAPALIGEKLWMNWDQIREMQRGGMSFGGHTTTHPILANLSRDEQNFEIGNCQQRLTEELGKACRWFSFPVGGRGSFNNDTRELLAYHGFDWSFTYFGGYGTATRVDSLAVPRMAVETNVTRDLFDAILTLPQCFHRK</sequence>
<evidence type="ECO:0000256" key="1">
    <source>
        <dbReference type="ARBA" id="ARBA00004613"/>
    </source>
</evidence>
<reference evidence="4 5" key="1">
    <citation type="submission" date="2016-05" db="EMBL/GenBank/DDBJ databases">
        <title>Genomic and physiological characterization of Planctopirus sp. isolated from fresh water lake.</title>
        <authorList>
            <person name="Subhash Y."/>
            <person name="Ramana C."/>
        </authorList>
    </citation>
    <scope>NUCLEOTIDE SEQUENCE [LARGE SCALE GENOMIC DNA]</scope>
    <source>
        <strain evidence="4 5">JC280</strain>
    </source>
</reference>
<dbReference type="Pfam" id="PF01522">
    <property type="entry name" value="Polysacc_deac_1"/>
    <property type="match status" value="2"/>
</dbReference>
<dbReference type="PANTHER" id="PTHR34216:SF3">
    <property type="entry name" value="POLY-BETA-1,6-N-ACETYL-D-GLUCOSAMINE N-DEACETYLASE"/>
    <property type="match status" value="1"/>
</dbReference>
<evidence type="ECO:0000313" key="4">
    <source>
        <dbReference type="EMBL" id="ODA29484.1"/>
    </source>
</evidence>
<dbReference type="CDD" id="cd10918">
    <property type="entry name" value="CE4_NodB_like_5s_6s"/>
    <property type="match status" value="1"/>
</dbReference>
<accession>A0A1C3E8D2</accession>
<dbReference type="PROSITE" id="PS51677">
    <property type="entry name" value="NODB"/>
    <property type="match status" value="1"/>
</dbReference>
<evidence type="ECO:0000313" key="5">
    <source>
        <dbReference type="Proteomes" id="UP000094828"/>
    </source>
</evidence>
<evidence type="ECO:0000256" key="2">
    <source>
        <dbReference type="ARBA" id="ARBA00022729"/>
    </source>
</evidence>
<protein>
    <submittedName>
        <fullName evidence="4">Polysaccharide deacetylase</fullName>
    </submittedName>
</protein>
<dbReference type="GO" id="GO:0005576">
    <property type="term" value="C:extracellular region"/>
    <property type="evidence" value="ECO:0007669"/>
    <property type="project" value="UniProtKB-SubCell"/>
</dbReference>
<gene>
    <name evidence="4" type="ORF">A6X21_08515</name>
</gene>
<dbReference type="GO" id="GO:0016810">
    <property type="term" value="F:hydrolase activity, acting on carbon-nitrogen (but not peptide) bonds"/>
    <property type="evidence" value="ECO:0007669"/>
    <property type="project" value="InterPro"/>
</dbReference>
<name>A0A1C3E8D2_9PLAN</name>
<dbReference type="SUPFAM" id="SSF88713">
    <property type="entry name" value="Glycoside hydrolase/deacetylase"/>
    <property type="match status" value="1"/>
</dbReference>
<dbReference type="STRING" id="1841610.A6X21_08515"/>
<dbReference type="EMBL" id="LYDR01000128">
    <property type="protein sequence ID" value="ODA29484.1"/>
    <property type="molecule type" value="Genomic_DNA"/>
</dbReference>
<dbReference type="PANTHER" id="PTHR34216">
    <property type="match status" value="1"/>
</dbReference>
<comment type="caution">
    <text evidence="4">The sequence shown here is derived from an EMBL/GenBank/DDBJ whole genome shotgun (WGS) entry which is preliminary data.</text>
</comment>
<dbReference type="InterPro" id="IPR011330">
    <property type="entry name" value="Glyco_hydro/deAcase_b/a-brl"/>
</dbReference>
<comment type="subcellular location">
    <subcellularLocation>
        <location evidence="1">Secreted</location>
    </subcellularLocation>
</comment>
<dbReference type="InterPro" id="IPR002509">
    <property type="entry name" value="NODB_dom"/>
</dbReference>
<proteinExistence type="predicted"/>
<organism evidence="4 5">
    <name type="scientific">Planctopirus hydrillae</name>
    <dbReference type="NCBI Taxonomy" id="1841610"/>
    <lineage>
        <taxon>Bacteria</taxon>
        <taxon>Pseudomonadati</taxon>
        <taxon>Planctomycetota</taxon>
        <taxon>Planctomycetia</taxon>
        <taxon>Planctomycetales</taxon>
        <taxon>Planctomycetaceae</taxon>
        <taxon>Planctopirus</taxon>
    </lineage>
</organism>
<dbReference type="Proteomes" id="UP000094828">
    <property type="component" value="Unassembled WGS sequence"/>
</dbReference>
<dbReference type="RefSeq" id="WP_068849666.1">
    <property type="nucleotide sequence ID" value="NZ_LYDR01000128.1"/>
</dbReference>
<dbReference type="OrthoDB" id="9778320at2"/>
<dbReference type="GO" id="GO:0005975">
    <property type="term" value="P:carbohydrate metabolic process"/>
    <property type="evidence" value="ECO:0007669"/>
    <property type="project" value="InterPro"/>
</dbReference>
<dbReference type="Gene3D" id="3.20.20.370">
    <property type="entry name" value="Glycoside hydrolase/deacetylase"/>
    <property type="match status" value="1"/>
</dbReference>
<dbReference type="InterPro" id="IPR051398">
    <property type="entry name" value="Polysacch_Deacetylase"/>
</dbReference>
<evidence type="ECO:0000259" key="3">
    <source>
        <dbReference type="PROSITE" id="PS51677"/>
    </source>
</evidence>
<keyword evidence="5" id="KW-1185">Reference proteome</keyword>
<dbReference type="AlphaFoldDB" id="A0A1C3E8D2"/>
<keyword evidence="2" id="KW-0732">Signal</keyword>
<feature type="domain" description="NodB homology" evidence="3">
    <location>
        <begin position="90"/>
        <end position="338"/>
    </location>
</feature>